<dbReference type="Gene3D" id="3.30.420.40">
    <property type="match status" value="2"/>
</dbReference>
<gene>
    <name evidence="1" type="primary">anmK</name>
    <name evidence="2" type="ORF">CGZ94_02615</name>
</gene>
<dbReference type="RefSeq" id="WP_094404545.1">
    <property type="nucleotide sequence ID" value="NZ_NMVO01000001.1"/>
</dbReference>
<dbReference type="InterPro" id="IPR005338">
    <property type="entry name" value="Anhydro_N_Ac-Mur_kinase"/>
</dbReference>
<comment type="catalytic activity">
    <reaction evidence="1">
        <text>1,6-anhydro-N-acetyl-beta-muramate + ATP + H2O = N-acetyl-D-muramate 6-phosphate + ADP + H(+)</text>
        <dbReference type="Rhea" id="RHEA:24952"/>
        <dbReference type="ChEBI" id="CHEBI:15377"/>
        <dbReference type="ChEBI" id="CHEBI:15378"/>
        <dbReference type="ChEBI" id="CHEBI:30616"/>
        <dbReference type="ChEBI" id="CHEBI:58690"/>
        <dbReference type="ChEBI" id="CHEBI:58722"/>
        <dbReference type="ChEBI" id="CHEBI:456216"/>
        <dbReference type="EC" id="2.7.1.170"/>
    </reaction>
</comment>
<evidence type="ECO:0000313" key="2">
    <source>
        <dbReference type="EMBL" id="OYO17788.1"/>
    </source>
</evidence>
<organism evidence="2 3">
    <name type="scientific">Enemella evansiae</name>
    <dbReference type="NCBI Taxonomy" id="2016499"/>
    <lineage>
        <taxon>Bacteria</taxon>
        <taxon>Bacillati</taxon>
        <taxon>Actinomycetota</taxon>
        <taxon>Actinomycetes</taxon>
        <taxon>Propionibacteriales</taxon>
        <taxon>Propionibacteriaceae</taxon>
        <taxon>Enemella</taxon>
    </lineage>
</organism>
<keyword evidence="1 2" id="KW-0418">Kinase</keyword>
<keyword evidence="1" id="KW-0119">Carbohydrate metabolism</keyword>
<sequence length="385" mass="40133">MRVLGLISGTSHDGIDAAVVELTHSADVLRMRVVGTDSVPYAAALRARLVAALPPAPSTVDELTELDTLIGQAFAEVAATMADRHGPLDLICSHGQTVFHWVERGRALGSLQVGQPAWIAERTGVPVVADVRLRDITAGGQGAPLVPILDELLLADADEPAAALNLGGIANVTVVRPGWPSIAYDIGPANALVDAVVQDRELDPHGYDTDGRLAAAGTVDSALLQHLRADPYYAEPAPKSTGKEHFHLAYVREQVGDRQPSDADLVATLTRLTAETVGRDLAGLGVRRVVAAGGGTANPVLMGWLAEVAAGVEIVTTDALGIPADAKEAIAFALIGWCSWHGLPGNVPSATGAEAPRVLGALIPGKEPLRLPEPLEFLPGLVIER</sequence>
<protein>
    <recommendedName>
        <fullName evidence="1">Anhydro-N-acetylmuramic acid kinase</fullName>
        <ecNumber evidence="1">2.7.1.170</ecNumber>
    </recommendedName>
    <alternativeName>
        <fullName evidence="1">AnhMurNAc kinase</fullName>
    </alternativeName>
</protein>
<dbReference type="NCBIfam" id="NF007146">
    <property type="entry name" value="PRK09585.2-6"/>
    <property type="match status" value="1"/>
</dbReference>
<dbReference type="OrthoDB" id="9763949at2"/>
<keyword evidence="1" id="KW-0067">ATP-binding</keyword>
<dbReference type="GO" id="GO:0005524">
    <property type="term" value="F:ATP binding"/>
    <property type="evidence" value="ECO:0007669"/>
    <property type="project" value="UniProtKB-UniRule"/>
</dbReference>
<comment type="function">
    <text evidence="1">Catalyzes the specific phosphorylation of 1,6-anhydro-N-acetylmuramic acid (anhMurNAc) with the simultaneous cleavage of the 1,6-anhydro ring, generating MurNAc-6-P. Is required for the utilization of anhMurNAc either imported from the medium or derived from its own cell wall murein, and thus plays a role in cell wall recycling.</text>
</comment>
<dbReference type="SUPFAM" id="SSF53067">
    <property type="entry name" value="Actin-like ATPase domain"/>
    <property type="match status" value="1"/>
</dbReference>
<dbReference type="Pfam" id="PF03702">
    <property type="entry name" value="AnmK"/>
    <property type="match status" value="1"/>
</dbReference>
<dbReference type="HAMAP" id="MF_01270">
    <property type="entry name" value="AnhMurNAc_kinase"/>
    <property type="match status" value="1"/>
</dbReference>
<dbReference type="InterPro" id="IPR043129">
    <property type="entry name" value="ATPase_NBD"/>
</dbReference>
<dbReference type="PANTHER" id="PTHR30605">
    <property type="entry name" value="ANHYDRO-N-ACETYLMURAMIC ACID KINASE"/>
    <property type="match status" value="1"/>
</dbReference>
<comment type="pathway">
    <text evidence="1">Cell wall biogenesis; peptidoglycan recycling.</text>
</comment>
<evidence type="ECO:0000313" key="3">
    <source>
        <dbReference type="Proteomes" id="UP000215896"/>
    </source>
</evidence>
<accession>A0A255GPP8</accession>
<proteinExistence type="inferred from homology"/>
<name>A0A255GPP8_9ACTN</name>
<dbReference type="UniPathway" id="UPA00544"/>
<reference evidence="2 3" key="1">
    <citation type="submission" date="2017-07" db="EMBL/GenBank/DDBJ databases">
        <title>Draft whole genome sequences of clinical Proprionibacteriaceae strains.</title>
        <authorList>
            <person name="Bernier A.-M."/>
            <person name="Bernard K."/>
            <person name="Domingo M.-C."/>
        </authorList>
    </citation>
    <scope>NUCLEOTIDE SEQUENCE [LARGE SCALE GENOMIC DNA]</scope>
    <source>
        <strain evidence="2 3">NML 030167</strain>
    </source>
</reference>
<comment type="similarity">
    <text evidence="1">Belongs to the anhydro-N-acetylmuramic acid kinase family.</text>
</comment>
<dbReference type="GO" id="GO:0097175">
    <property type="term" value="P:1,6-anhydro-N-acetyl-beta-muramic acid catabolic process"/>
    <property type="evidence" value="ECO:0007669"/>
    <property type="project" value="UniProtKB-UniRule"/>
</dbReference>
<dbReference type="EMBL" id="NMVO01000001">
    <property type="protein sequence ID" value="OYO17788.1"/>
    <property type="molecule type" value="Genomic_DNA"/>
</dbReference>
<dbReference type="GO" id="GO:0009254">
    <property type="term" value="P:peptidoglycan turnover"/>
    <property type="evidence" value="ECO:0007669"/>
    <property type="project" value="UniProtKB-UniRule"/>
</dbReference>
<comment type="caution">
    <text evidence="2">The sequence shown here is derived from an EMBL/GenBank/DDBJ whole genome shotgun (WGS) entry which is preliminary data.</text>
</comment>
<dbReference type="GO" id="GO:0006040">
    <property type="term" value="P:amino sugar metabolic process"/>
    <property type="evidence" value="ECO:0007669"/>
    <property type="project" value="InterPro"/>
</dbReference>
<evidence type="ECO:0000256" key="1">
    <source>
        <dbReference type="HAMAP-Rule" id="MF_01270"/>
    </source>
</evidence>
<dbReference type="GO" id="GO:0016773">
    <property type="term" value="F:phosphotransferase activity, alcohol group as acceptor"/>
    <property type="evidence" value="ECO:0007669"/>
    <property type="project" value="UniProtKB-UniRule"/>
</dbReference>
<comment type="pathway">
    <text evidence="1">Amino-sugar metabolism; 1,6-anhydro-N-acetylmuramate degradation.</text>
</comment>
<dbReference type="EC" id="2.7.1.170" evidence="1"/>
<dbReference type="UniPathway" id="UPA00343"/>
<dbReference type="PANTHER" id="PTHR30605:SF0">
    <property type="entry name" value="ANHYDRO-N-ACETYLMURAMIC ACID KINASE"/>
    <property type="match status" value="1"/>
</dbReference>
<keyword evidence="1" id="KW-0808">Transferase</keyword>
<feature type="binding site" evidence="1">
    <location>
        <begin position="9"/>
        <end position="16"/>
    </location>
    <ligand>
        <name>ATP</name>
        <dbReference type="ChEBI" id="CHEBI:30616"/>
    </ligand>
</feature>
<dbReference type="Proteomes" id="UP000215896">
    <property type="component" value="Unassembled WGS sequence"/>
</dbReference>
<keyword evidence="3" id="KW-1185">Reference proteome</keyword>
<keyword evidence="1" id="KW-0547">Nucleotide-binding</keyword>
<dbReference type="AlphaFoldDB" id="A0A255GPP8"/>
<dbReference type="GO" id="GO:0016301">
    <property type="term" value="F:kinase activity"/>
    <property type="evidence" value="ECO:0007669"/>
    <property type="project" value="UniProtKB-KW"/>
</dbReference>